<name>A0A422NCF4_9TRYP</name>
<feature type="compositionally biased region" description="Basic residues" evidence="2">
    <location>
        <begin position="619"/>
        <end position="631"/>
    </location>
</feature>
<sequence>MHSATSPAVRLNPYARDWAPAAAAGPPGSAAADATEIPLLSWFQRAWMEVRQSYYNYCYYWYMYHYGRCEAERERHNAYMTPLTMAAFCEAPSPREVATGPGAPAAGTDASVQNPPCIELAPLHGTKEQHSLPPSFPHPNLFLGNNMADGKRIETCHCSPSAVSSCLLCGKDDHLYTACRLFDGKTVCFINTSDFTVYAMRHDHWIERATLRDIAAFVRLAMGLTSPQAFLQVGSQQLTLEDYPSGTRCCDLQILPGVVVGVSRRQASPGTNTAPSQRPDGRRTAKRERGSQEVASDEDAAAVEEALDASTIAWASELSVSLPLLERHPGARDDAATESLTGGTVCVGEHENTPVSNGGGTALPSPATPREGASDLETASVNAAAPVSTAPGPAVVKPPSFHSSSKDSFGASERRIDWAAVVRKGGHCREPPVADATAELPATQQFAETELAQATLPTAPGTLAAVAEAPDAEALRLRRTLHVRFLPVQMSFREIRKLLWSCGEVSKVRLVKPRATTNPGRMFYVCFVEYATDEGARKVKELHGRHVADSFRLAVECSRNPILGGYVTDRDAHTGRPCTFGLSESERLAVERRYADVRGGGSEAARRDTGEVSDGGAKKSSRRRGGQRRRAKESPKAPVSITSTPSSVGAGDERDSAAVRDKEDGIGPYALQIVAKDDHSRRLRQGASLRRADAVTGGGGGDNDEAPAALAAHTALRTRAAAAALPPVVGRDVGGSCEQALRERLCAATSCYVQHTTPRNLFDVLSVLEEAKWCSVTVMFRLFLARCEVALFLHYVLPRALENATVAATQAVQLGNSLTRLLTDVGANGERSALMWGALFTSVPPSRQPFRVPRDDAENGDEPLGSGRDIGCYPSFEKVLHFVELLLHITLLFADFQCKNRREHAGSGVDCAAPPTTTSAGVGSGGYIAEKLLACARRLLVQLQTGLVGEEVLDASAEVHVWRSKVSCVLRLLPPEPGWSAGSLLDALLPGRTQLAAAVLATQTELSLF</sequence>
<dbReference type="InterPro" id="IPR035979">
    <property type="entry name" value="RBD_domain_sf"/>
</dbReference>
<evidence type="ECO:0000256" key="1">
    <source>
        <dbReference type="PROSITE-ProRule" id="PRU00176"/>
    </source>
</evidence>
<dbReference type="GO" id="GO:0003723">
    <property type="term" value="F:RNA binding"/>
    <property type="evidence" value="ECO:0007669"/>
    <property type="project" value="UniProtKB-UniRule"/>
</dbReference>
<feature type="region of interest" description="Disordered" evidence="2">
    <location>
        <begin position="388"/>
        <end position="408"/>
    </location>
</feature>
<evidence type="ECO:0000256" key="2">
    <source>
        <dbReference type="SAM" id="MobiDB-lite"/>
    </source>
</evidence>
<evidence type="ECO:0000313" key="4">
    <source>
        <dbReference type="EMBL" id="RNF03190.1"/>
    </source>
</evidence>
<evidence type="ECO:0000259" key="3">
    <source>
        <dbReference type="PROSITE" id="PS50102"/>
    </source>
</evidence>
<proteinExistence type="predicted"/>
<dbReference type="Proteomes" id="UP000284403">
    <property type="component" value="Unassembled WGS sequence"/>
</dbReference>
<keyword evidence="5" id="KW-1185">Reference proteome</keyword>
<feature type="region of interest" description="Disordered" evidence="2">
    <location>
        <begin position="265"/>
        <end position="302"/>
    </location>
</feature>
<feature type="region of interest" description="Disordered" evidence="2">
    <location>
        <begin position="345"/>
        <end position="374"/>
    </location>
</feature>
<dbReference type="Pfam" id="PF00076">
    <property type="entry name" value="RRM_1"/>
    <property type="match status" value="1"/>
</dbReference>
<accession>A0A422NCF4</accession>
<feature type="compositionally biased region" description="Polar residues" evidence="2">
    <location>
        <begin position="265"/>
        <end position="276"/>
    </location>
</feature>
<dbReference type="RefSeq" id="XP_029224797.1">
    <property type="nucleotide sequence ID" value="XM_029375088.1"/>
</dbReference>
<reference evidence="4 5" key="1">
    <citation type="journal article" date="2018" name="BMC Genomics">
        <title>Genomic comparison of Trypanosoma conorhini and Trypanosoma rangeli to Trypanosoma cruzi strains of high and low virulence.</title>
        <authorList>
            <person name="Bradwell K.R."/>
            <person name="Koparde V.N."/>
            <person name="Matveyev A.V."/>
            <person name="Serrano M.G."/>
            <person name="Alves J.M."/>
            <person name="Parikh H."/>
            <person name="Huang B."/>
            <person name="Lee V."/>
            <person name="Espinosa-Alvarez O."/>
            <person name="Ortiz P.A."/>
            <person name="Costa-Martins A.G."/>
            <person name="Teixeira M.M."/>
            <person name="Buck G.A."/>
        </authorList>
    </citation>
    <scope>NUCLEOTIDE SEQUENCE [LARGE SCALE GENOMIC DNA]</scope>
    <source>
        <strain evidence="4 5">025E</strain>
    </source>
</reference>
<feature type="compositionally biased region" description="Basic and acidic residues" evidence="2">
    <location>
        <begin position="651"/>
        <end position="663"/>
    </location>
</feature>
<dbReference type="Gene3D" id="3.30.70.330">
    <property type="match status" value="1"/>
</dbReference>
<dbReference type="InterPro" id="IPR012677">
    <property type="entry name" value="Nucleotide-bd_a/b_plait_sf"/>
</dbReference>
<feature type="region of interest" description="Disordered" evidence="2">
    <location>
        <begin position="597"/>
        <end position="663"/>
    </location>
</feature>
<feature type="region of interest" description="Disordered" evidence="2">
    <location>
        <begin position="680"/>
        <end position="703"/>
    </location>
</feature>
<dbReference type="AlphaFoldDB" id="A0A422NCF4"/>
<dbReference type="EMBL" id="MKKU01000735">
    <property type="protein sequence ID" value="RNF03190.1"/>
    <property type="molecule type" value="Genomic_DNA"/>
</dbReference>
<comment type="caution">
    <text evidence="4">The sequence shown here is derived from an EMBL/GenBank/DDBJ whole genome shotgun (WGS) entry which is preliminary data.</text>
</comment>
<keyword evidence="1" id="KW-0694">RNA-binding</keyword>
<feature type="domain" description="RRM" evidence="3">
    <location>
        <begin position="479"/>
        <end position="560"/>
    </location>
</feature>
<protein>
    <recommendedName>
        <fullName evidence="3">RRM domain-containing protein</fullName>
    </recommendedName>
</protein>
<dbReference type="GeneID" id="40321844"/>
<evidence type="ECO:0000313" key="5">
    <source>
        <dbReference type="Proteomes" id="UP000284403"/>
    </source>
</evidence>
<dbReference type="SUPFAM" id="SSF54928">
    <property type="entry name" value="RNA-binding domain, RBD"/>
    <property type="match status" value="1"/>
</dbReference>
<dbReference type="InterPro" id="IPR000504">
    <property type="entry name" value="RRM_dom"/>
</dbReference>
<gene>
    <name evidence="4" type="ORF">Tco025E_08233</name>
</gene>
<dbReference type="PROSITE" id="PS50102">
    <property type="entry name" value="RRM"/>
    <property type="match status" value="1"/>
</dbReference>
<feature type="compositionally biased region" description="Basic and acidic residues" evidence="2">
    <location>
        <begin position="279"/>
        <end position="291"/>
    </location>
</feature>
<organism evidence="4 5">
    <name type="scientific">Trypanosoma conorhini</name>
    <dbReference type="NCBI Taxonomy" id="83891"/>
    <lineage>
        <taxon>Eukaryota</taxon>
        <taxon>Discoba</taxon>
        <taxon>Euglenozoa</taxon>
        <taxon>Kinetoplastea</taxon>
        <taxon>Metakinetoplastina</taxon>
        <taxon>Trypanosomatida</taxon>
        <taxon>Trypanosomatidae</taxon>
        <taxon>Trypanosoma</taxon>
    </lineage>
</organism>
<dbReference type="SMART" id="SM00360">
    <property type="entry name" value="RRM"/>
    <property type="match status" value="1"/>
</dbReference>
<dbReference type="OrthoDB" id="252181at2759"/>